<keyword evidence="6" id="KW-1185">Reference proteome</keyword>
<keyword evidence="3" id="KW-0804">Transcription</keyword>
<evidence type="ECO:0000256" key="2">
    <source>
        <dbReference type="ARBA" id="ARBA00023125"/>
    </source>
</evidence>
<accession>A0ABS5U3S9</accession>
<sequence length="152" mass="16960">MEKRAKETQEVINNLRRVFQAIEEYSKAAEQTTNLTGPQLWGLKILREAPLRISELAHQMYLRPATVVGIINRLEAKGLVTRTQSKKDRRAVDLELSSSGKEVVSKAPEIAQTLLLKGLQELSNEQLSSVVMGMRLVTRLLGAEDLTPKPLA</sequence>
<name>A0ABS5U3S9_9BACT</name>
<dbReference type="PANTHER" id="PTHR42756:SF1">
    <property type="entry name" value="TRANSCRIPTIONAL REPRESSOR OF EMRAB OPERON"/>
    <property type="match status" value="1"/>
</dbReference>
<keyword evidence="2" id="KW-0238">DNA-binding</keyword>
<organism evidence="5 6">
    <name type="scientific">Pelotalea chapellei</name>
    <dbReference type="NCBI Taxonomy" id="44671"/>
    <lineage>
        <taxon>Bacteria</taxon>
        <taxon>Pseudomonadati</taxon>
        <taxon>Thermodesulfobacteriota</taxon>
        <taxon>Desulfuromonadia</taxon>
        <taxon>Geobacterales</taxon>
        <taxon>Geobacteraceae</taxon>
        <taxon>Pelotalea</taxon>
    </lineage>
</organism>
<dbReference type="Proteomes" id="UP000784128">
    <property type="component" value="Unassembled WGS sequence"/>
</dbReference>
<proteinExistence type="predicted"/>
<comment type="caution">
    <text evidence="5">The sequence shown here is derived from an EMBL/GenBank/DDBJ whole genome shotgun (WGS) entry which is preliminary data.</text>
</comment>
<dbReference type="InterPro" id="IPR036390">
    <property type="entry name" value="WH_DNA-bd_sf"/>
</dbReference>
<dbReference type="PROSITE" id="PS01117">
    <property type="entry name" value="HTH_MARR_1"/>
    <property type="match status" value="1"/>
</dbReference>
<reference evidence="5 6" key="1">
    <citation type="submission" date="2021-05" db="EMBL/GenBank/DDBJ databases">
        <title>The draft genome of Geobacter chapellei DSM 13688.</title>
        <authorList>
            <person name="Xu Z."/>
            <person name="Masuda Y."/>
            <person name="Itoh H."/>
            <person name="Senoo K."/>
        </authorList>
    </citation>
    <scope>NUCLEOTIDE SEQUENCE [LARGE SCALE GENOMIC DNA]</scope>
    <source>
        <strain evidence="5 6">DSM 13688</strain>
    </source>
</reference>
<dbReference type="PROSITE" id="PS50995">
    <property type="entry name" value="HTH_MARR_2"/>
    <property type="match status" value="1"/>
</dbReference>
<dbReference type="EMBL" id="JAHDYS010000001">
    <property type="protein sequence ID" value="MBT1070320.1"/>
    <property type="molecule type" value="Genomic_DNA"/>
</dbReference>
<keyword evidence="1" id="KW-0805">Transcription regulation</keyword>
<evidence type="ECO:0000259" key="4">
    <source>
        <dbReference type="PROSITE" id="PS50995"/>
    </source>
</evidence>
<dbReference type="InterPro" id="IPR023187">
    <property type="entry name" value="Tscrpt_reg_MarR-type_CS"/>
</dbReference>
<dbReference type="Pfam" id="PF01047">
    <property type="entry name" value="MarR"/>
    <property type="match status" value="1"/>
</dbReference>
<gene>
    <name evidence="5" type="ORF">KJB30_00835</name>
</gene>
<dbReference type="SUPFAM" id="SSF46785">
    <property type="entry name" value="Winged helix' DNA-binding domain"/>
    <property type="match status" value="1"/>
</dbReference>
<dbReference type="InterPro" id="IPR036388">
    <property type="entry name" value="WH-like_DNA-bd_sf"/>
</dbReference>
<evidence type="ECO:0000256" key="1">
    <source>
        <dbReference type="ARBA" id="ARBA00023015"/>
    </source>
</evidence>
<dbReference type="SMART" id="SM00347">
    <property type="entry name" value="HTH_MARR"/>
    <property type="match status" value="1"/>
</dbReference>
<evidence type="ECO:0000313" key="6">
    <source>
        <dbReference type="Proteomes" id="UP000784128"/>
    </source>
</evidence>
<dbReference type="PANTHER" id="PTHR42756">
    <property type="entry name" value="TRANSCRIPTIONAL REGULATOR, MARR"/>
    <property type="match status" value="1"/>
</dbReference>
<dbReference type="RefSeq" id="WP_214296029.1">
    <property type="nucleotide sequence ID" value="NZ_JAHDYS010000001.1"/>
</dbReference>
<evidence type="ECO:0000313" key="5">
    <source>
        <dbReference type="EMBL" id="MBT1070320.1"/>
    </source>
</evidence>
<feature type="domain" description="HTH marR-type" evidence="4">
    <location>
        <begin position="8"/>
        <end position="142"/>
    </location>
</feature>
<evidence type="ECO:0000256" key="3">
    <source>
        <dbReference type="ARBA" id="ARBA00023163"/>
    </source>
</evidence>
<protein>
    <submittedName>
        <fullName evidence="5">MarR family transcriptional regulator</fullName>
    </submittedName>
</protein>
<dbReference type="InterPro" id="IPR000835">
    <property type="entry name" value="HTH_MarR-typ"/>
</dbReference>
<dbReference type="Gene3D" id="1.10.10.10">
    <property type="entry name" value="Winged helix-like DNA-binding domain superfamily/Winged helix DNA-binding domain"/>
    <property type="match status" value="1"/>
</dbReference>